<proteinExistence type="predicted"/>
<reference evidence="2" key="1">
    <citation type="submission" date="2020-11" db="EMBL/GenBank/DDBJ databases">
        <authorList>
            <person name="Tran Van P."/>
        </authorList>
    </citation>
    <scope>NUCLEOTIDE SEQUENCE</scope>
</reference>
<keyword evidence="1" id="KW-0175">Coiled coil</keyword>
<evidence type="ECO:0000256" key="1">
    <source>
        <dbReference type="SAM" id="Coils"/>
    </source>
</evidence>
<dbReference type="AlphaFoldDB" id="A0A7R9I488"/>
<protein>
    <submittedName>
        <fullName evidence="2">Uncharacterized protein</fullName>
    </submittedName>
</protein>
<dbReference type="EMBL" id="OD568371">
    <property type="protein sequence ID" value="CAD7446886.1"/>
    <property type="molecule type" value="Genomic_DNA"/>
</dbReference>
<feature type="coiled-coil region" evidence="1">
    <location>
        <begin position="27"/>
        <end position="54"/>
    </location>
</feature>
<name>A0A7R9I488_9NEOP</name>
<accession>A0A7R9I488</accession>
<organism evidence="2">
    <name type="scientific">Timema bartmani</name>
    <dbReference type="NCBI Taxonomy" id="61472"/>
    <lineage>
        <taxon>Eukaryota</taxon>
        <taxon>Metazoa</taxon>
        <taxon>Ecdysozoa</taxon>
        <taxon>Arthropoda</taxon>
        <taxon>Hexapoda</taxon>
        <taxon>Insecta</taxon>
        <taxon>Pterygota</taxon>
        <taxon>Neoptera</taxon>
        <taxon>Polyneoptera</taxon>
        <taxon>Phasmatodea</taxon>
        <taxon>Timematodea</taxon>
        <taxon>Timematoidea</taxon>
        <taxon>Timematidae</taxon>
        <taxon>Timema</taxon>
    </lineage>
</organism>
<gene>
    <name evidence="2" type="ORF">TBIB3V08_LOCUS9206</name>
</gene>
<evidence type="ECO:0000313" key="2">
    <source>
        <dbReference type="EMBL" id="CAD7446886.1"/>
    </source>
</evidence>
<sequence>MQEKNIKIKQKAVEKEYVKQRCNDKIAAEKEKLSKEMETRVKEHQEQLQVAGNKNPAEKVTIIGKELKKVEDFSYIGSKITANGKIQEERGQRMWKSGQFYHVVKDIIWRWNIGNLERSTGLEEEVRDDPQSLRC</sequence>